<dbReference type="Gene3D" id="3.40.309.10">
    <property type="entry name" value="Aldehyde Dehydrogenase, Chain A, domain 2"/>
    <property type="match status" value="1"/>
</dbReference>
<evidence type="ECO:0000313" key="8">
    <source>
        <dbReference type="EMBL" id="AUM11381.1"/>
    </source>
</evidence>
<dbReference type="PROSITE" id="PS00687">
    <property type="entry name" value="ALDEHYDE_DEHYDR_GLU"/>
    <property type="match status" value="1"/>
</dbReference>
<dbReference type="GO" id="GO:0016620">
    <property type="term" value="F:oxidoreductase activity, acting on the aldehyde or oxo group of donors, NAD or NADP as acceptor"/>
    <property type="evidence" value="ECO:0007669"/>
    <property type="project" value="InterPro"/>
</dbReference>
<dbReference type="InterPro" id="IPR016163">
    <property type="entry name" value="Ald_DH_C"/>
</dbReference>
<dbReference type="CDD" id="cd07099">
    <property type="entry name" value="ALDH_DDALDH"/>
    <property type="match status" value="1"/>
</dbReference>
<reference evidence="9" key="1">
    <citation type="submission" date="2017-08" db="EMBL/GenBank/DDBJ databases">
        <title>Direct submision.</title>
        <authorList>
            <person name="Kim S.-J."/>
            <person name="Rhee S.-K."/>
        </authorList>
    </citation>
    <scope>NUCLEOTIDE SEQUENCE [LARGE SCALE GENOMIC DNA]</scope>
    <source>
        <strain evidence="9">GI5</strain>
    </source>
</reference>
<dbReference type="Gene3D" id="3.40.605.10">
    <property type="entry name" value="Aldehyde Dehydrogenase, Chain A, domain 1"/>
    <property type="match status" value="1"/>
</dbReference>
<dbReference type="KEGG" id="kak:Kalk_02595"/>
<evidence type="ECO:0000259" key="7">
    <source>
        <dbReference type="Pfam" id="PF00171"/>
    </source>
</evidence>
<dbReference type="InterPro" id="IPR016160">
    <property type="entry name" value="Ald_DH_CS_CYS"/>
</dbReference>
<comment type="similarity">
    <text evidence="1 3 6">Belongs to the aldehyde dehydrogenase family.</text>
</comment>
<evidence type="ECO:0000256" key="6">
    <source>
        <dbReference type="RuleBase" id="RU003345"/>
    </source>
</evidence>
<evidence type="ECO:0000256" key="3">
    <source>
        <dbReference type="PIRNR" id="PIRNR036492"/>
    </source>
</evidence>
<dbReference type="EMBL" id="CP022684">
    <property type="protein sequence ID" value="AUM11381.1"/>
    <property type="molecule type" value="Genomic_DNA"/>
</dbReference>
<dbReference type="InterPro" id="IPR012394">
    <property type="entry name" value="Aldehyde_DH_NAD(P)"/>
</dbReference>
<dbReference type="FunFam" id="3.40.309.10:FF:000009">
    <property type="entry name" value="Aldehyde dehydrogenase A"/>
    <property type="match status" value="1"/>
</dbReference>
<feature type="active site" evidence="4">
    <location>
        <position position="278"/>
    </location>
</feature>
<dbReference type="RefSeq" id="WP_101892721.1">
    <property type="nucleotide sequence ID" value="NZ_CP022684.1"/>
</dbReference>
<feature type="active site" evidence="4 5">
    <location>
        <position position="244"/>
    </location>
</feature>
<feature type="domain" description="Aldehyde dehydrogenase" evidence="7">
    <location>
        <begin position="16"/>
        <end position="470"/>
    </location>
</feature>
<name>A0A2K9LGW0_9GAMM</name>
<evidence type="ECO:0000256" key="4">
    <source>
        <dbReference type="PIRSR" id="PIRSR036492-1"/>
    </source>
</evidence>
<protein>
    <recommendedName>
        <fullName evidence="3">Aldehyde dehydrogenase</fullName>
    </recommendedName>
</protein>
<dbReference type="InterPro" id="IPR016162">
    <property type="entry name" value="Ald_DH_N"/>
</dbReference>
<dbReference type="OrthoDB" id="9812625at2"/>
<dbReference type="InterPro" id="IPR016161">
    <property type="entry name" value="Ald_DH/histidinol_DH"/>
</dbReference>
<dbReference type="PANTHER" id="PTHR11699">
    <property type="entry name" value="ALDEHYDE DEHYDROGENASE-RELATED"/>
    <property type="match status" value="1"/>
</dbReference>
<dbReference type="PIRSF" id="PIRSF036492">
    <property type="entry name" value="ALDH"/>
    <property type="match status" value="1"/>
</dbReference>
<organism evidence="8 9">
    <name type="scientific">Ketobacter alkanivorans</name>
    <dbReference type="NCBI Taxonomy" id="1917421"/>
    <lineage>
        <taxon>Bacteria</taxon>
        <taxon>Pseudomonadati</taxon>
        <taxon>Pseudomonadota</taxon>
        <taxon>Gammaproteobacteria</taxon>
        <taxon>Pseudomonadales</taxon>
        <taxon>Ketobacteraceae</taxon>
        <taxon>Ketobacter</taxon>
    </lineage>
</organism>
<dbReference type="InterPro" id="IPR029510">
    <property type="entry name" value="Ald_DH_CS_GLU"/>
</dbReference>
<gene>
    <name evidence="8" type="ORF">Kalk_02595</name>
</gene>
<sequence length="530" mass="58103">MTAPQDIKEPGLTIAYNPATGEEIGQVPNTDLNQLPEIFAHARAAQKIWAHRSFKERARALRLMRDYIVANAEELSEVVSKSNGKTLVDALATEVLPCTLACDWYGKHAEKVLKEKKLPIDSPLFINKRTVIQRKPLGVVGIISPWNYPLSIPFGEVIMGLMAGNAIILKVAAATPLVGEAINKIIEAGHLPKGLFQQIVGSGGAVSQAFFDHSIDKIFFTGSVPVGKQLMEQASKTLTPLSLELGGNDPMLVFEDADLERATNGAAWAGFQNAGQSCGGVERIYVHESVYEPFLELMKKKTAAMRHGVGQGFDVDMGSLTTRGQLNTVEQHMEDALAKGAKIEAQSKPVGPQNGYFHPATLLSGTTNDMLLVNDETFGPIIPVMKFSTEEEAIALANESHLALTSSIWTRDLKRGKRVAGLLESGVTTINDHLYTHGISEMPWGGWKHSGLGRTHGHEGLLEMTHAKAINWDILPMKRNAWWYPFDENTYNALLKAQRMMYPQDAKEFLGSALGAAPTMVKKMLTRWKV</sequence>
<evidence type="ECO:0000256" key="5">
    <source>
        <dbReference type="PROSITE-ProRule" id="PRU10007"/>
    </source>
</evidence>
<keyword evidence="2 3" id="KW-0560">Oxidoreductase</keyword>
<dbReference type="InterPro" id="IPR015590">
    <property type="entry name" value="Aldehyde_DH_dom"/>
</dbReference>
<dbReference type="PROSITE" id="PS00070">
    <property type="entry name" value="ALDEHYDE_DEHYDR_CYS"/>
    <property type="match status" value="1"/>
</dbReference>
<dbReference type="AlphaFoldDB" id="A0A2K9LGW0"/>
<evidence type="ECO:0000256" key="2">
    <source>
        <dbReference type="ARBA" id="ARBA00023002"/>
    </source>
</evidence>
<proteinExistence type="inferred from homology"/>
<dbReference type="Pfam" id="PF00171">
    <property type="entry name" value="Aldedh"/>
    <property type="match status" value="1"/>
</dbReference>
<evidence type="ECO:0000313" key="9">
    <source>
        <dbReference type="Proteomes" id="UP000235116"/>
    </source>
</evidence>
<keyword evidence="9" id="KW-1185">Reference proteome</keyword>
<dbReference type="SUPFAM" id="SSF53720">
    <property type="entry name" value="ALDH-like"/>
    <property type="match status" value="1"/>
</dbReference>
<dbReference type="Proteomes" id="UP000235116">
    <property type="component" value="Chromosome"/>
</dbReference>
<evidence type="ECO:0000256" key="1">
    <source>
        <dbReference type="ARBA" id="ARBA00009986"/>
    </source>
</evidence>
<dbReference type="GO" id="GO:0006081">
    <property type="term" value="P:aldehyde metabolic process"/>
    <property type="evidence" value="ECO:0007669"/>
    <property type="project" value="InterPro"/>
</dbReference>
<accession>A0A2K9LGW0</accession>